<comment type="caution">
    <text evidence="2">The sequence shown here is derived from an EMBL/GenBank/DDBJ whole genome shotgun (WGS) entry which is preliminary data.</text>
</comment>
<dbReference type="SUPFAM" id="SSF47598">
    <property type="entry name" value="Ribbon-helix-helix"/>
    <property type="match status" value="1"/>
</dbReference>
<dbReference type="AlphaFoldDB" id="A0A2T4U0H1"/>
<reference evidence="3" key="2">
    <citation type="journal article" date="2018" name="Environ. Microbiol.">
        <title>Bloom of a denitrifying methanotroph, 'Candidatus Methylomirabilis limnetica', in a deep stratified lake.</title>
        <authorList>
            <person name="Graf J.S."/>
            <person name="Mayr M.J."/>
            <person name="Marchant H.K."/>
            <person name="Tienken D."/>
            <person name="Hach P.F."/>
            <person name="Brand A."/>
            <person name="Schubert C.J."/>
            <person name="Kuypers M.M."/>
            <person name="Milucka J."/>
        </authorList>
    </citation>
    <scope>NUCLEOTIDE SEQUENCE [LARGE SCALE GENOMIC DNA]</scope>
    <source>
        <strain evidence="3">Zug</strain>
    </source>
</reference>
<dbReference type="GO" id="GO:0006355">
    <property type="term" value="P:regulation of DNA-templated transcription"/>
    <property type="evidence" value="ECO:0007669"/>
    <property type="project" value="InterPro"/>
</dbReference>
<reference evidence="2 3" key="1">
    <citation type="submission" date="2017-09" db="EMBL/GenBank/DDBJ databases">
        <title>Bloom of a denitrifying methanotroph, Candidatus Methylomirabilis limnetica, in a deep stratified lake.</title>
        <authorList>
            <person name="Graf J.S."/>
            <person name="Marchant H.K."/>
            <person name="Tienken D."/>
            <person name="Hach P.F."/>
            <person name="Brand A."/>
            <person name="Schubert C.J."/>
            <person name="Kuypers M.M."/>
            <person name="Milucka J."/>
        </authorList>
    </citation>
    <scope>NUCLEOTIDE SEQUENCE [LARGE SCALE GENOMIC DNA]</scope>
    <source>
        <strain evidence="2 3">Zug</strain>
    </source>
</reference>
<gene>
    <name evidence="2" type="ORF">CLG94_02385</name>
</gene>
<dbReference type="Gene3D" id="1.10.1220.10">
    <property type="entry name" value="Met repressor-like"/>
    <property type="match status" value="1"/>
</dbReference>
<evidence type="ECO:0000259" key="1">
    <source>
        <dbReference type="Pfam" id="PF01402"/>
    </source>
</evidence>
<dbReference type="InterPro" id="IPR010985">
    <property type="entry name" value="Ribbon_hlx_hlx"/>
</dbReference>
<sequence length="93" mass="10840">MPTVTDRSPKSKITVTLSPDVVRQLDALLDLPGNRSRSLLVEEAIRRWLQEHAQKQIERQVEDYYLSLSKAERKENEAWSKTSARAAKYIWDK</sequence>
<name>A0A2T4U0H1_9BACT</name>
<feature type="domain" description="Ribbon-helix-helix protein CopG" evidence="1">
    <location>
        <begin position="13"/>
        <end position="49"/>
    </location>
</feature>
<dbReference type="InterPro" id="IPR013321">
    <property type="entry name" value="Arc_rbn_hlx_hlx"/>
</dbReference>
<evidence type="ECO:0000313" key="3">
    <source>
        <dbReference type="Proteomes" id="UP000241436"/>
    </source>
</evidence>
<dbReference type="Proteomes" id="UP000241436">
    <property type="component" value="Unassembled WGS sequence"/>
</dbReference>
<dbReference type="EMBL" id="NVQC01000011">
    <property type="protein sequence ID" value="PTL36842.1"/>
    <property type="molecule type" value="Genomic_DNA"/>
</dbReference>
<dbReference type="InterPro" id="IPR002145">
    <property type="entry name" value="CopG"/>
</dbReference>
<dbReference type="CDD" id="cd22231">
    <property type="entry name" value="RHH_NikR_HicB-like"/>
    <property type="match status" value="1"/>
</dbReference>
<proteinExistence type="predicted"/>
<accession>A0A2T4U0H1</accession>
<dbReference type="RefSeq" id="WP_107561303.1">
    <property type="nucleotide sequence ID" value="NZ_NVQC01000011.1"/>
</dbReference>
<keyword evidence="3" id="KW-1185">Reference proteome</keyword>
<dbReference type="Pfam" id="PF01402">
    <property type="entry name" value="RHH_1"/>
    <property type="match status" value="1"/>
</dbReference>
<evidence type="ECO:0000313" key="2">
    <source>
        <dbReference type="EMBL" id="PTL36842.1"/>
    </source>
</evidence>
<protein>
    <recommendedName>
        <fullName evidence="1">Ribbon-helix-helix protein CopG domain-containing protein</fullName>
    </recommendedName>
</protein>
<organism evidence="2 3">
    <name type="scientific">Candidatus Methylomirabilis limnetica</name>
    <dbReference type="NCBI Taxonomy" id="2033718"/>
    <lineage>
        <taxon>Bacteria</taxon>
        <taxon>Candidatus Methylomirabilota</taxon>
        <taxon>Candidatus Methylomirabilia</taxon>
        <taxon>Candidatus Methylomirabilales</taxon>
        <taxon>Candidatus Methylomirabilaceae</taxon>
        <taxon>Candidatus Methylomirabilis</taxon>
    </lineage>
</organism>